<comment type="caution">
    <text evidence="1">The sequence shown here is derived from an EMBL/GenBank/DDBJ whole genome shotgun (WGS) entry which is preliminary data.</text>
</comment>
<accession>A0ABS9W1Z1</accession>
<gene>
    <name evidence="1" type="ORF">MON41_05995</name>
</gene>
<protein>
    <submittedName>
        <fullName evidence="1">Uncharacterized protein</fullName>
    </submittedName>
</protein>
<reference evidence="1 2" key="1">
    <citation type="submission" date="2022-03" db="EMBL/GenBank/DDBJ databases">
        <title>Complete genome analysis of Roseomonas KG 17.1 : a prolific producer of plant growth promoters.</title>
        <authorList>
            <person name="Saadouli I."/>
            <person name="Najjari A."/>
            <person name="Mosbah A."/>
            <person name="Ouzari H.I."/>
        </authorList>
    </citation>
    <scope>NUCLEOTIDE SEQUENCE [LARGE SCALE GENOMIC DNA]</scope>
    <source>
        <strain evidence="1 2">KG17-1</strain>
    </source>
</reference>
<dbReference type="EMBL" id="JALBUU010000004">
    <property type="protein sequence ID" value="MCI0753316.1"/>
    <property type="molecule type" value="Genomic_DNA"/>
</dbReference>
<proteinExistence type="predicted"/>
<evidence type="ECO:0000313" key="1">
    <source>
        <dbReference type="EMBL" id="MCI0753316.1"/>
    </source>
</evidence>
<keyword evidence="2" id="KW-1185">Reference proteome</keyword>
<sequence length="98" mass="10484">MTPDVHAVLVTAQQLDGLLATTRGLARTGQQLDRPGLDRDIAVLCLAALRLQKRNRQACRLALLLLQQRVEILHQALQAGAALSRRGDPGIRTGASAG</sequence>
<dbReference type="RefSeq" id="WP_241792640.1">
    <property type="nucleotide sequence ID" value="NZ_JALBUU010000004.1"/>
</dbReference>
<dbReference type="Proteomes" id="UP001201985">
    <property type="component" value="Unassembled WGS sequence"/>
</dbReference>
<name>A0ABS9W1Z1_9PROT</name>
<evidence type="ECO:0000313" key="2">
    <source>
        <dbReference type="Proteomes" id="UP001201985"/>
    </source>
</evidence>
<organism evidence="1 2">
    <name type="scientific">Teichococcus vastitatis</name>
    <dbReference type="NCBI Taxonomy" id="2307076"/>
    <lineage>
        <taxon>Bacteria</taxon>
        <taxon>Pseudomonadati</taxon>
        <taxon>Pseudomonadota</taxon>
        <taxon>Alphaproteobacteria</taxon>
        <taxon>Acetobacterales</taxon>
        <taxon>Roseomonadaceae</taxon>
        <taxon>Roseomonas</taxon>
    </lineage>
</organism>